<feature type="region of interest" description="Disordered" evidence="1">
    <location>
        <begin position="400"/>
        <end position="419"/>
    </location>
</feature>
<proteinExistence type="predicted"/>
<dbReference type="PROSITE" id="PS50234">
    <property type="entry name" value="VWFA"/>
    <property type="match status" value="1"/>
</dbReference>
<feature type="region of interest" description="Disordered" evidence="1">
    <location>
        <begin position="339"/>
        <end position="359"/>
    </location>
</feature>
<evidence type="ECO:0000256" key="1">
    <source>
        <dbReference type="SAM" id="MobiDB-lite"/>
    </source>
</evidence>
<evidence type="ECO:0000313" key="5">
    <source>
        <dbReference type="Proteomes" id="UP001143474"/>
    </source>
</evidence>
<dbReference type="EMBL" id="BSEV01000038">
    <property type="protein sequence ID" value="GLK14864.1"/>
    <property type="molecule type" value="Genomic_DNA"/>
</dbReference>
<name>A0A9W6IBW9_9ACTN</name>
<sequence>MPEPTDSQPRRLRDQISETARQDRQAFVDALEKLPDWLQVLLFVVVMAGYVLVFLFRVASKVLRAAWAALAVPLRRTVPYLGLLAVSLGAGWWATDDSLPENPCGIRQNLNVTTTQDEEPLLRILAEEFTNDPRVVCPITVTVSAAIGQDEIQRALENGWSPADPGAVYPRRPIVLSPRPDMIILGSSEHARAILEDPAILNADPPRALPADEGSLGRSPVVLAVHNGGSEKDVGAGAAKAPGITEQVRRVKRDYTVVRPFPERSDAARLATFALYRGTDDKEREEVEDDLTPSLGDVPLGSSFELLCAALGHGDRDRGKDLAVIAPLYAVRVITGTAGKRHDPCPSQPRERAFDPLPLSDVPPLDHPLIRVRWPGETDRNRDAAVDEFRDWLRKRLPAKVSGGSFPTDAPSDPSPATKVEQYEAARTSIKVAVMIDVSGSVVRHVGRDGDGMERARRLTSHLAEQLNHHDSMGLWHLPGSPRQAAGKAVGIFSVGDSPPDNLYRALDRLKQVDGGSPIFTAAAEVVEEEGLDAEATLIVITDGDDRPLKSRPIRSAVAAGELSKKLRERKVHLYVLNITAAESVEPDESDRCQALRSLLGSALTGCMPAEDEAASTVITRLIGKLRVRRPA</sequence>
<feature type="domain" description="VWFA" evidence="3">
    <location>
        <begin position="431"/>
        <end position="626"/>
    </location>
</feature>
<dbReference type="SUPFAM" id="SSF53300">
    <property type="entry name" value="vWA-like"/>
    <property type="match status" value="1"/>
</dbReference>
<evidence type="ECO:0000259" key="3">
    <source>
        <dbReference type="PROSITE" id="PS50234"/>
    </source>
</evidence>
<dbReference type="RefSeq" id="WP_271223096.1">
    <property type="nucleotide sequence ID" value="NZ_BAAAVD010000004.1"/>
</dbReference>
<comment type="caution">
    <text evidence="4">The sequence shown here is derived from an EMBL/GenBank/DDBJ whole genome shotgun (WGS) entry which is preliminary data.</text>
</comment>
<keyword evidence="5" id="KW-1185">Reference proteome</keyword>
<evidence type="ECO:0000256" key="2">
    <source>
        <dbReference type="SAM" id="Phobius"/>
    </source>
</evidence>
<keyword evidence="2" id="KW-0812">Transmembrane</keyword>
<feature type="transmembrane region" description="Helical" evidence="2">
    <location>
        <begin position="77"/>
        <end position="94"/>
    </location>
</feature>
<reference evidence="4" key="1">
    <citation type="journal article" date="2014" name="Int. J. Syst. Evol. Microbiol.">
        <title>Complete genome sequence of Corynebacterium casei LMG S-19264T (=DSM 44701T), isolated from a smear-ripened cheese.</title>
        <authorList>
            <consortium name="US DOE Joint Genome Institute (JGI-PGF)"/>
            <person name="Walter F."/>
            <person name="Albersmeier A."/>
            <person name="Kalinowski J."/>
            <person name="Ruckert C."/>
        </authorList>
    </citation>
    <scope>NUCLEOTIDE SEQUENCE</scope>
    <source>
        <strain evidence="4">VKM Ac-2007</strain>
    </source>
</reference>
<dbReference type="InterPro" id="IPR002035">
    <property type="entry name" value="VWF_A"/>
</dbReference>
<reference evidence="4" key="2">
    <citation type="submission" date="2023-01" db="EMBL/GenBank/DDBJ databases">
        <authorList>
            <person name="Sun Q."/>
            <person name="Evtushenko L."/>
        </authorList>
    </citation>
    <scope>NUCLEOTIDE SEQUENCE</scope>
    <source>
        <strain evidence="4">VKM Ac-2007</strain>
    </source>
</reference>
<dbReference type="Proteomes" id="UP001143474">
    <property type="component" value="Unassembled WGS sequence"/>
</dbReference>
<dbReference type="InterPro" id="IPR036465">
    <property type="entry name" value="vWFA_dom_sf"/>
</dbReference>
<accession>A0A9W6IBW9</accession>
<dbReference type="AlphaFoldDB" id="A0A9W6IBW9"/>
<feature type="compositionally biased region" description="Basic and acidic residues" evidence="1">
    <location>
        <begin position="340"/>
        <end position="354"/>
    </location>
</feature>
<protein>
    <recommendedName>
        <fullName evidence="3">VWFA domain-containing protein</fullName>
    </recommendedName>
</protein>
<dbReference type="CDD" id="cd00198">
    <property type="entry name" value="vWFA"/>
    <property type="match status" value="1"/>
</dbReference>
<evidence type="ECO:0000313" key="4">
    <source>
        <dbReference type="EMBL" id="GLK14864.1"/>
    </source>
</evidence>
<feature type="transmembrane region" description="Helical" evidence="2">
    <location>
        <begin position="37"/>
        <end position="56"/>
    </location>
</feature>
<gene>
    <name evidence="4" type="ORF">GCM10017600_82770</name>
</gene>
<keyword evidence="2" id="KW-0472">Membrane</keyword>
<organism evidence="4 5">
    <name type="scientific">Streptosporangium carneum</name>
    <dbReference type="NCBI Taxonomy" id="47481"/>
    <lineage>
        <taxon>Bacteria</taxon>
        <taxon>Bacillati</taxon>
        <taxon>Actinomycetota</taxon>
        <taxon>Actinomycetes</taxon>
        <taxon>Streptosporangiales</taxon>
        <taxon>Streptosporangiaceae</taxon>
        <taxon>Streptosporangium</taxon>
    </lineage>
</organism>
<keyword evidence="2" id="KW-1133">Transmembrane helix</keyword>
<dbReference type="Gene3D" id="3.40.50.410">
    <property type="entry name" value="von Willebrand factor, type A domain"/>
    <property type="match status" value="1"/>
</dbReference>